<dbReference type="PROSITE" id="PS50850">
    <property type="entry name" value="MFS"/>
    <property type="match status" value="1"/>
</dbReference>
<dbReference type="GO" id="GO:0022857">
    <property type="term" value="F:transmembrane transporter activity"/>
    <property type="evidence" value="ECO:0007669"/>
    <property type="project" value="InterPro"/>
</dbReference>
<keyword evidence="3 7" id="KW-0812">Transmembrane</keyword>
<evidence type="ECO:0000313" key="9">
    <source>
        <dbReference type="EMBL" id="MCP2169758.1"/>
    </source>
</evidence>
<feature type="transmembrane region" description="Helical" evidence="7">
    <location>
        <begin position="44"/>
        <end position="64"/>
    </location>
</feature>
<evidence type="ECO:0000256" key="6">
    <source>
        <dbReference type="SAM" id="MobiDB-lite"/>
    </source>
</evidence>
<feature type="domain" description="Major facilitator superfamily (MFS) profile" evidence="8">
    <location>
        <begin position="4"/>
        <end position="377"/>
    </location>
</feature>
<feature type="transmembrane region" description="Helical" evidence="7">
    <location>
        <begin position="101"/>
        <end position="121"/>
    </location>
</feature>
<dbReference type="InterPro" id="IPR011701">
    <property type="entry name" value="MFS"/>
</dbReference>
<comment type="caution">
    <text evidence="9">The sequence shown here is derived from an EMBL/GenBank/DDBJ whole genome shotgun (WGS) entry which is preliminary data.</text>
</comment>
<feature type="region of interest" description="Disordered" evidence="6">
    <location>
        <begin position="373"/>
        <end position="395"/>
    </location>
</feature>
<feature type="transmembrane region" description="Helical" evidence="7">
    <location>
        <begin position="200"/>
        <end position="225"/>
    </location>
</feature>
<accession>A0AAE3GLD6</accession>
<dbReference type="Proteomes" id="UP001206128">
    <property type="component" value="Unassembled WGS sequence"/>
</dbReference>
<name>A0AAE3GLD6_9PSEU</name>
<evidence type="ECO:0000256" key="2">
    <source>
        <dbReference type="ARBA" id="ARBA00022475"/>
    </source>
</evidence>
<evidence type="ECO:0000256" key="4">
    <source>
        <dbReference type="ARBA" id="ARBA00022989"/>
    </source>
</evidence>
<keyword evidence="2" id="KW-1003">Cell membrane</keyword>
<dbReference type="InterPro" id="IPR036259">
    <property type="entry name" value="MFS_trans_sf"/>
</dbReference>
<comment type="subcellular location">
    <subcellularLocation>
        <location evidence="1">Cell membrane</location>
        <topology evidence="1">Multi-pass membrane protein</topology>
    </subcellularLocation>
</comment>
<feature type="transmembrane region" description="Helical" evidence="7">
    <location>
        <begin position="71"/>
        <end position="95"/>
    </location>
</feature>
<evidence type="ECO:0000313" key="10">
    <source>
        <dbReference type="Proteomes" id="UP001206128"/>
    </source>
</evidence>
<sequence length="395" mass="39913">MTRALTAAGLATIGVAYGFARYPLGLYLPEVRAEFGLSVGQAGALSSASYLSCLAALLAVGPLLDRFGPRCLVLASGVLAAVGIALVACAGTVLWLVTGTVLAGASSGLAWPACSAVVDAVVPARRVERVMAVIPNGTALAVLVAGPVALLVHGPAWRWAWWLFAAAALGVVLWNARLLPRSRGQRASGRPGRWLRCAPAVPLLATALLYGVCGAVYWLFAVPAVAEATGGSTGAPALFWTVLGAAGVLGTATGWLIARLGLRRTHTVLIAAFAVAAALLGLAPASLPAVLVSAALYGVTFMAISGLLAVWSYRVFPAHPAAALSAVLICMGVGTILGPSALGWIADRHGLAVALLLVAGLATATLALRPGRAHDTERAAPGAGPRPVTSATRTT</sequence>
<feature type="transmembrane region" description="Helical" evidence="7">
    <location>
        <begin position="159"/>
        <end position="179"/>
    </location>
</feature>
<dbReference type="RefSeq" id="WP_253779003.1">
    <property type="nucleotide sequence ID" value="NZ_JAMTCK010000020.1"/>
</dbReference>
<organism evidence="9 10">
    <name type="scientific">Goodfellowiella coeruleoviolacea</name>
    <dbReference type="NCBI Taxonomy" id="334858"/>
    <lineage>
        <taxon>Bacteria</taxon>
        <taxon>Bacillati</taxon>
        <taxon>Actinomycetota</taxon>
        <taxon>Actinomycetes</taxon>
        <taxon>Pseudonocardiales</taxon>
        <taxon>Pseudonocardiaceae</taxon>
        <taxon>Goodfellowiella</taxon>
    </lineage>
</organism>
<keyword evidence="5 7" id="KW-0472">Membrane</keyword>
<evidence type="ECO:0000256" key="7">
    <source>
        <dbReference type="SAM" id="Phobius"/>
    </source>
</evidence>
<evidence type="ECO:0000256" key="5">
    <source>
        <dbReference type="ARBA" id="ARBA00023136"/>
    </source>
</evidence>
<keyword evidence="4 7" id="KW-1133">Transmembrane helix</keyword>
<evidence type="ECO:0000256" key="1">
    <source>
        <dbReference type="ARBA" id="ARBA00004651"/>
    </source>
</evidence>
<feature type="transmembrane region" description="Helical" evidence="7">
    <location>
        <begin position="265"/>
        <end position="283"/>
    </location>
</feature>
<feature type="transmembrane region" description="Helical" evidence="7">
    <location>
        <begin position="133"/>
        <end position="153"/>
    </location>
</feature>
<protein>
    <submittedName>
        <fullName evidence="9">Arabinose efflux permease, MFS family</fullName>
    </submittedName>
</protein>
<reference evidence="9" key="1">
    <citation type="submission" date="2022-06" db="EMBL/GenBank/DDBJ databases">
        <title>Genomic Encyclopedia of Archaeal and Bacterial Type Strains, Phase II (KMG-II): from individual species to whole genera.</title>
        <authorList>
            <person name="Goeker M."/>
        </authorList>
    </citation>
    <scope>NUCLEOTIDE SEQUENCE</scope>
    <source>
        <strain evidence="9">DSM 43935</strain>
    </source>
</reference>
<proteinExistence type="predicted"/>
<feature type="transmembrane region" description="Helical" evidence="7">
    <location>
        <begin position="323"/>
        <end position="345"/>
    </location>
</feature>
<dbReference type="AlphaFoldDB" id="A0AAE3GLD6"/>
<feature type="transmembrane region" description="Helical" evidence="7">
    <location>
        <begin position="237"/>
        <end position="258"/>
    </location>
</feature>
<gene>
    <name evidence="9" type="ORF">LX83_006644</name>
</gene>
<feature type="transmembrane region" description="Helical" evidence="7">
    <location>
        <begin position="351"/>
        <end position="368"/>
    </location>
</feature>
<evidence type="ECO:0000259" key="8">
    <source>
        <dbReference type="PROSITE" id="PS50850"/>
    </source>
</evidence>
<dbReference type="PANTHER" id="PTHR43124:SF3">
    <property type="entry name" value="CHLORAMPHENICOL EFFLUX PUMP RV0191"/>
    <property type="match status" value="1"/>
</dbReference>
<dbReference type="InterPro" id="IPR050189">
    <property type="entry name" value="MFS_Efflux_Transporters"/>
</dbReference>
<evidence type="ECO:0000256" key="3">
    <source>
        <dbReference type="ARBA" id="ARBA00022692"/>
    </source>
</evidence>
<dbReference type="Gene3D" id="1.20.1250.20">
    <property type="entry name" value="MFS general substrate transporter like domains"/>
    <property type="match status" value="2"/>
</dbReference>
<dbReference type="SUPFAM" id="SSF103473">
    <property type="entry name" value="MFS general substrate transporter"/>
    <property type="match status" value="1"/>
</dbReference>
<dbReference type="GO" id="GO:0005886">
    <property type="term" value="C:plasma membrane"/>
    <property type="evidence" value="ECO:0007669"/>
    <property type="project" value="UniProtKB-SubCell"/>
</dbReference>
<dbReference type="InterPro" id="IPR020846">
    <property type="entry name" value="MFS_dom"/>
</dbReference>
<dbReference type="PANTHER" id="PTHR43124">
    <property type="entry name" value="PURINE EFFLUX PUMP PBUE"/>
    <property type="match status" value="1"/>
</dbReference>
<keyword evidence="10" id="KW-1185">Reference proteome</keyword>
<dbReference type="EMBL" id="JAMTCK010000020">
    <property type="protein sequence ID" value="MCP2169758.1"/>
    <property type="molecule type" value="Genomic_DNA"/>
</dbReference>
<feature type="transmembrane region" description="Helical" evidence="7">
    <location>
        <begin position="289"/>
        <end position="311"/>
    </location>
</feature>
<dbReference type="Pfam" id="PF07690">
    <property type="entry name" value="MFS_1"/>
    <property type="match status" value="1"/>
</dbReference>